<organism evidence="2 3">
    <name type="scientific">Ziziphus jujuba var. spinosa</name>
    <dbReference type="NCBI Taxonomy" id="714518"/>
    <lineage>
        <taxon>Eukaryota</taxon>
        <taxon>Viridiplantae</taxon>
        <taxon>Streptophyta</taxon>
        <taxon>Embryophyta</taxon>
        <taxon>Tracheophyta</taxon>
        <taxon>Spermatophyta</taxon>
        <taxon>Magnoliopsida</taxon>
        <taxon>eudicotyledons</taxon>
        <taxon>Gunneridae</taxon>
        <taxon>Pentapetalae</taxon>
        <taxon>rosids</taxon>
        <taxon>fabids</taxon>
        <taxon>Rosales</taxon>
        <taxon>Rhamnaceae</taxon>
        <taxon>Paliureae</taxon>
        <taxon>Ziziphus</taxon>
    </lineage>
</organism>
<protein>
    <submittedName>
        <fullName evidence="2">Uncharacterized protein</fullName>
    </submittedName>
</protein>
<dbReference type="Proteomes" id="UP000813462">
    <property type="component" value="Unassembled WGS sequence"/>
</dbReference>
<feature type="region of interest" description="Disordered" evidence="1">
    <location>
        <begin position="400"/>
        <end position="437"/>
    </location>
</feature>
<proteinExistence type="predicted"/>
<sequence length="508" mass="53340">MCTMLEKAKQRNKIHQATIAMLSQMSSKKGRLLQILAGLPQNQPADDSAHWPGDVQEVWQEAGQGAGPRTGQRVGPGAEGLDWVLGQHEAIPWEGHGAGHGAGQVVGPGAGQEAGHGARHGAREGAEQDAGLGAGQGAGRGAVGLDCALGQHETNYNQMTICGDYAMRCARGLLKGWPRTRQRVGPGVEGLDWVLGQHEAIPWEGHGAGHEAGTEAGPGDVQEVGKKAGQEAGPGTGQKARPGLKDLTGCLDSLSMRLFHCGEGGILLVKRLDRELGIGAAQEAGPEARHGASHRAREGAGPEARRGVGQGAVGLDCALEQYEANYNQITICRDDAMQRINQILDIIGHAAVGATHILNMCTMLDKMKQRNKIHQATIAMLSQMSSKEVQLLQILAGLPQNQPADDPAHWPGDVQEVGKQAGQEAGPGTGQKAGPGLKDLTGCLDSMRRFRAEGFDWALGQHEAIPWEGHGAGQRAGQEAGPGAGHRARKELGKRLGEGLGKNLDQGM</sequence>
<accession>A0A978VK87</accession>
<name>A0A978VK87_ZIZJJ</name>
<feature type="compositionally biased region" description="Basic and acidic residues" evidence="1">
    <location>
        <begin position="286"/>
        <end position="306"/>
    </location>
</feature>
<feature type="region of interest" description="Disordered" evidence="1">
    <location>
        <begin position="205"/>
        <end position="244"/>
    </location>
</feature>
<feature type="compositionally biased region" description="Gly residues" evidence="1">
    <location>
        <begin position="99"/>
        <end position="114"/>
    </location>
</feature>
<feature type="compositionally biased region" description="Gly residues" evidence="1">
    <location>
        <begin position="470"/>
        <end position="484"/>
    </location>
</feature>
<dbReference type="PANTHER" id="PTHR40903">
    <property type="entry name" value="GLYCINE-RICH CELL WALL STRUCTURAL PROTEIN 1-LIKE"/>
    <property type="match status" value="1"/>
</dbReference>
<feature type="region of interest" description="Disordered" evidence="1">
    <location>
        <begin position="99"/>
        <end position="134"/>
    </location>
</feature>
<evidence type="ECO:0000313" key="2">
    <source>
        <dbReference type="EMBL" id="KAH7533506.1"/>
    </source>
</evidence>
<feature type="region of interest" description="Disordered" evidence="1">
    <location>
        <begin position="469"/>
        <end position="508"/>
    </location>
</feature>
<dbReference type="AlphaFoldDB" id="A0A978VK87"/>
<dbReference type="PANTHER" id="PTHR40903:SF1">
    <property type="entry name" value="HYPHALLY REGULATED CELL WALL PROTEIN 3"/>
    <property type="match status" value="1"/>
</dbReference>
<feature type="region of interest" description="Disordered" evidence="1">
    <location>
        <begin position="283"/>
        <end position="307"/>
    </location>
</feature>
<evidence type="ECO:0000256" key="1">
    <source>
        <dbReference type="SAM" id="MobiDB-lite"/>
    </source>
</evidence>
<gene>
    <name evidence="2" type="ORF">FEM48_Zijuj04G0138200</name>
</gene>
<dbReference type="EMBL" id="JAEACU010000004">
    <property type="protein sequence ID" value="KAH7533506.1"/>
    <property type="molecule type" value="Genomic_DNA"/>
</dbReference>
<comment type="caution">
    <text evidence="2">The sequence shown here is derived from an EMBL/GenBank/DDBJ whole genome shotgun (WGS) entry which is preliminary data.</text>
</comment>
<reference evidence="2" key="1">
    <citation type="journal article" date="2021" name="Front. Plant Sci.">
        <title>Chromosome-Scale Genome Assembly for Chinese Sour Jujube and Insights Into Its Genome Evolution and Domestication Signature.</title>
        <authorList>
            <person name="Shen L.-Y."/>
            <person name="Luo H."/>
            <person name="Wang X.-L."/>
            <person name="Wang X.-M."/>
            <person name="Qiu X.-J."/>
            <person name="Liu H."/>
            <person name="Zhou S.-S."/>
            <person name="Jia K.-H."/>
            <person name="Nie S."/>
            <person name="Bao Y.-T."/>
            <person name="Zhang R.-G."/>
            <person name="Yun Q.-Z."/>
            <person name="Chai Y.-H."/>
            <person name="Lu J.-Y."/>
            <person name="Li Y."/>
            <person name="Zhao S.-W."/>
            <person name="Mao J.-F."/>
            <person name="Jia S.-G."/>
            <person name="Mao Y.-M."/>
        </authorList>
    </citation>
    <scope>NUCLEOTIDE SEQUENCE</scope>
    <source>
        <strain evidence="2">AT0</strain>
        <tissue evidence="2">Leaf</tissue>
    </source>
</reference>
<evidence type="ECO:0000313" key="3">
    <source>
        <dbReference type="Proteomes" id="UP000813462"/>
    </source>
</evidence>